<reference evidence="1" key="2">
    <citation type="submission" date="2020-05" db="UniProtKB">
        <authorList>
            <consortium name="EnsemblMetazoa"/>
        </authorList>
    </citation>
    <scope>IDENTIFICATION</scope>
    <source>
        <strain evidence="1">FAR1</strain>
    </source>
</reference>
<dbReference type="EMBL" id="AXCN02001812">
    <property type="status" value="NOT_ANNOTATED_CDS"/>
    <property type="molecule type" value="Genomic_DNA"/>
</dbReference>
<keyword evidence="2" id="KW-1185">Reference proteome</keyword>
<reference evidence="2" key="1">
    <citation type="submission" date="2014-01" db="EMBL/GenBank/DDBJ databases">
        <title>The Genome Sequence of Anopheles farauti FAR1 (V2).</title>
        <authorList>
            <consortium name="The Broad Institute Genomics Platform"/>
            <person name="Neafsey D.E."/>
            <person name="Besansky N."/>
            <person name="Howell P."/>
            <person name="Walton C."/>
            <person name="Young S.K."/>
            <person name="Zeng Q."/>
            <person name="Gargeya S."/>
            <person name="Fitzgerald M."/>
            <person name="Haas B."/>
            <person name="Abouelleil A."/>
            <person name="Allen A.W."/>
            <person name="Alvarado L."/>
            <person name="Arachchi H.M."/>
            <person name="Berlin A.M."/>
            <person name="Chapman S.B."/>
            <person name="Gainer-Dewar J."/>
            <person name="Goldberg J."/>
            <person name="Griggs A."/>
            <person name="Gujja S."/>
            <person name="Hansen M."/>
            <person name="Howarth C."/>
            <person name="Imamovic A."/>
            <person name="Ireland A."/>
            <person name="Larimer J."/>
            <person name="McCowan C."/>
            <person name="Murphy C."/>
            <person name="Pearson M."/>
            <person name="Poon T.W."/>
            <person name="Priest M."/>
            <person name="Roberts A."/>
            <person name="Saif S."/>
            <person name="Shea T."/>
            <person name="Sisk P."/>
            <person name="Sykes S."/>
            <person name="Wortman J."/>
            <person name="Nusbaum C."/>
            <person name="Birren B."/>
        </authorList>
    </citation>
    <scope>NUCLEOTIDE SEQUENCE [LARGE SCALE GENOMIC DNA]</scope>
    <source>
        <strain evidence="2">FAR1</strain>
    </source>
</reference>
<evidence type="ECO:0000313" key="2">
    <source>
        <dbReference type="Proteomes" id="UP000075886"/>
    </source>
</evidence>
<protein>
    <submittedName>
        <fullName evidence="1">Uncharacterized protein</fullName>
    </submittedName>
</protein>
<dbReference type="EnsemblMetazoa" id="AFAF000877-RA">
    <property type="protein sequence ID" value="AFAF000877-PA"/>
    <property type="gene ID" value="AFAF000877"/>
</dbReference>
<dbReference type="Proteomes" id="UP000075886">
    <property type="component" value="Unassembled WGS sequence"/>
</dbReference>
<organism evidence="1 2">
    <name type="scientific">Anopheles farauti</name>
    <dbReference type="NCBI Taxonomy" id="69004"/>
    <lineage>
        <taxon>Eukaryota</taxon>
        <taxon>Metazoa</taxon>
        <taxon>Ecdysozoa</taxon>
        <taxon>Arthropoda</taxon>
        <taxon>Hexapoda</taxon>
        <taxon>Insecta</taxon>
        <taxon>Pterygota</taxon>
        <taxon>Neoptera</taxon>
        <taxon>Endopterygota</taxon>
        <taxon>Diptera</taxon>
        <taxon>Nematocera</taxon>
        <taxon>Culicoidea</taxon>
        <taxon>Culicidae</taxon>
        <taxon>Anophelinae</taxon>
        <taxon>Anopheles</taxon>
    </lineage>
</organism>
<accession>A0A182Q0Y3</accession>
<proteinExistence type="predicted"/>
<evidence type="ECO:0000313" key="1">
    <source>
        <dbReference type="EnsemblMetazoa" id="AFAF000877-PA"/>
    </source>
</evidence>
<dbReference type="VEuPathDB" id="VectorBase:AFAF000877"/>
<sequence length="378" mass="41479">MISVDGLVSSLHLVRIFVHRNGNFARYGAIWKNRVRNGERVHLTNTVLGSLGSLTGVLFGECHLHTHILLYFGYVELAAIVSVRLWCSSKGTTAGTICKSNEDSTYSFTSNVFDTSSSPSTSTEMFQTPSMGVGTIWRSPSNTPACSLAADHPRILLFCGSRIVTWMDCTCTGGFSSMSSSITRNRTVSPGLNTGLLSCTTPETDLLSYTSSASLWKLNPAIPSINGFDVTSWIGLLTIPKPCSGLMANPVKYHVVVESGTYSCKASFSVLPMDTFFHSHDSGKLVRYTLIDFHNSGNSICLRPVVFRKLKCTFERASGTEHGSFGHQLHPLTANLSLSRKVSVAYRQFHVSQCMLPYIDYSRVIRGVGIIDNFKRQV</sequence>
<name>A0A182Q0Y3_9DIPT</name>
<dbReference type="AlphaFoldDB" id="A0A182Q0Y3"/>